<dbReference type="InterPro" id="IPR006530">
    <property type="entry name" value="YD"/>
</dbReference>
<evidence type="ECO:0000256" key="1">
    <source>
        <dbReference type="SAM" id="MobiDB-lite"/>
    </source>
</evidence>
<evidence type="ECO:0000313" key="3">
    <source>
        <dbReference type="Proteomes" id="UP000322165"/>
    </source>
</evidence>
<reference evidence="2 3" key="2">
    <citation type="submission" date="2019-09" db="EMBL/GenBank/DDBJ databases">
        <authorList>
            <person name="Mazur A."/>
        </authorList>
    </citation>
    <scope>NUCLEOTIDE SEQUENCE [LARGE SCALE GENOMIC DNA]</scope>
    <source>
        <strain evidence="2 3">3729k</strain>
    </source>
</reference>
<dbReference type="Proteomes" id="UP000322165">
    <property type="component" value="Unassembled WGS sequence"/>
</dbReference>
<gene>
    <name evidence="2" type="ORF">F0415_02425</name>
</gene>
<proteinExistence type="predicted"/>
<accession>A0A5B2ZD36</accession>
<dbReference type="Pfam" id="PF05593">
    <property type="entry name" value="RHS_repeat"/>
    <property type="match status" value="1"/>
</dbReference>
<keyword evidence="3" id="KW-1185">Reference proteome</keyword>
<dbReference type="Gene3D" id="2.180.10.10">
    <property type="entry name" value="RHS repeat-associated core"/>
    <property type="match status" value="1"/>
</dbReference>
<sequence length="278" mass="29705">MPVSRRTATTSRPCCARPTRPCTGPSRAARRASNSPRRCRWAAVRRTRVRRTRAECRQGCPLARPLVGVSAPAAARRRTRVHDAAGNLVEETRGGVVVTRRYDGQGRVVELRRPTGQTLPQPGGGSFSLAAGSWRYAYNGPGQRVVKQRAEPPRLLRRPSRLCPAVTTRSPWGIAWSGSAILPFDAKLQRAAGEAGGEAVVELRVGAVGEHAAVGSLQDRVTALEGGQRADAGEGAPQSLQAQASRRQQARGQGVQAAGGTQQALPQQLQPTLWVALV</sequence>
<name>A0A5B2ZD36_9GAMM</name>
<dbReference type="InterPro" id="IPR031325">
    <property type="entry name" value="RHS_repeat"/>
</dbReference>
<dbReference type="NCBIfam" id="TIGR01643">
    <property type="entry name" value="YD_repeat_2x"/>
    <property type="match status" value="1"/>
</dbReference>
<feature type="compositionally biased region" description="Polar residues" evidence="1">
    <location>
        <begin position="1"/>
        <end position="12"/>
    </location>
</feature>
<dbReference type="EMBL" id="VUOD01000002">
    <property type="protein sequence ID" value="KAA2285513.1"/>
    <property type="molecule type" value="Genomic_DNA"/>
</dbReference>
<feature type="compositionally biased region" description="Low complexity" evidence="1">
    <location>
        <begin position="241"/>
        <end position="263"/>
    </location>
</feature>
<evidence type="ECO:0000313" key="2">
    <source>
        <dbReference type="EMBL" id="KAA2285513.1"/>
    </source>
</evidence>
<feature type="region of interest" description="Disordered" evidence="1">
    <location>
        <begin position="1"/>
        <end position="36"/>
    </location>
</feature>
<feature type="region of interest" description="Disordered" evidence="1">
    <location>
        <begin position="227"/>
        <end position="263"/>
    </location>
</feature>
<dbReference type="AlphaFoldDB" id="A0A5B2ZD36"/>
<organism evidence="2 3">
    <name type="scientific">Arenimonas fontis</name>
    <dbReference type="NCBI Taxonomy" id="2608255"/>
    <lineage>
        <taxon>Bacteria</taxon>
        <taxon>Pseudomonadati</taxon>
        <taxon>Pseudomonadota</taxon>
        <taxon>Gammaproteobacteria</taxon>
        <taxon>Lysobacterales</taxon>
        <taxon>Lysobacteraceae</taxon>
        <taxon>Arenimonas</taxon>
    </lineage>
</organism>
<protein>
    <submittedName>
        <fullName evidence="2">RHS repeat protein</fullName>
    </submittedName>
</protein>
<reference evidence="2 3" key="1">
    <citation type="submission" date="2019-09" db="EMBL/GenBank/DDBJ databases">
        <title>Arenimonas chukotkensis sp. nov., a bacterium isolated from Chukotka hot spring, Arctic region, Russia.</title>
        <authorList>
            <person name="Zayulina K.S."/>
            <person name="Prokofeva M.I."/>
            <person name="Elcheninov A.G."/>
            <person name="Novikov A."/>
            <person name="Kochetkova T.V."/>
            <person name="Kublanov I.V."/>
        </authorList>
    </citation>
    <scope>NUCLEOTIDE SEQUENCE [LARGE SCALE GENOMIC DNA]</scope>
    <source>
        <strain evidence="2 3">3729k</strain>
    </source>
</reference>
<comment type="caution">
    <text evidence="2">The sequence shown here is derived from an EMBL/GenBank/DDBJ whole genome shotgun (WGS) entry which is preliminary data.</text>
</comment>